<feature type="domain" description="Tbk1/Ikki binding" evidence="5">
    <location>
        <begin position="169"/>
        <end position="221"/>
    </location>
</feature>
<evidence type="ECO:0000256" key="1">
    <source>
        <dbReference type="ARBA" id="ARBA00022553"/>
    </source>
</evidence>
<evidence type="ECO:0000313" key="7">
    <source>
        <dbReference type="Proteomes" id="UP000823561"/>
    </source>
</evidence>
<evidence type="ECO:0000256" key="2">
    <source>
        <dbReference type="ARBA" id="ARBA00023054"/>
    </source>
</evidence>
<dbReference type="PANTHER" id="PTHR15249:SF0">
    <property type="entry name" value="TRAF FAMILY MEMBER-ASSOCIATED NF-KAPPA-B ACTIVATOR"/>
    <property type="match status" value="1"/>
</dbReference>
<dbReference type="AlphaFoldDB" id="A0AAV6H7A9"/>
<dbReference type="GO" id="GO:0043124">
    <property type="term" value="P:negative regulation of canonical NF-kappaB signal transduction"/>
    <property type="evidence" value="ECO:0007669"/>
    <property type="project" value="InterPro"/>
</dbReference>
<keyword evidence="2 3" id="KW-0175">Coiled coil</keyword>
<dbReference type="EMBL" id="JADWDJ010000003">
    <property type="protein sequence ID" value="KAG5283264.1"/>
    <property type="molecule type" value="Genomic_DNA"/>
</dbReference>
<organism evidence="6 7">
    <name type="scientific">Alosa alosa</name>
    <name type="common">allis shad</name>
    <dbReference type="NCBI Taxonomy" id="278164"/>
    <lineage>
        <taxon>Eukaryota</taxon>
        <taxon>Metazoa</taxon>
        <taxon>Chordata</taxon>
        <taxon>Craniata</taxon>
        <taxon>Vertebrata</taxon>
        <taxon>Euteleostomi</taxon>
        <taxon>Actinopterygii</taxon>
        <taxon>Neopterygii</taxon>
        <taxon>Teleostei</taxon>
        <taxon>Clupei</taxon>
        <taxon>Clupeiformes</taxon>
        <taxon>Clupeoidei</taxon>
        <taxon>Clupeidae</taxon>
        <taxon>Alosa</taxon>
    </lineage>
</organism>
<sequence length="424" mass="46118">MPFACSKAGAVSKYLTNVGLSELFGRRAHERSVSDGSEVRGMEKNIADQLNKAFEAYRTASIERDNAKRELKQKTDYYERYTLKLQQQIEDQNQQISRLQAQLISATNHASGEIKCYETGHRKQEAEPLSPRPNKSSSRSYRTNHFLGDDIRDCSGMHLHAVAGVSGSETENILEAFQEIQGKFQLIRTLTKKQKDHLKRIHRGNDSANEPQFSMPIQCTDVTAERAEASFSSSSSSSSSSAVVRASVDEPVSASSLAAGGLAVGPLAVSSLASRGANPEDGDSVDSLTKLSVKFPPQTDSEYDFLNSTPEKPVELPTGTGHRTGLLTSVLPTIEEPSKEPFAYPSSLPPSSSIPSVTSEMLESVRGPQQALWSPELCDAAAVAAPPACAEPHQQENCAFCHASVPQDRMYSHLNSHFKNSACN</sequence>
<feature type="compositionally biased region" description="Polar residues" evidence="4">
    <location>
        <begin position="133"/>
        <end position="142"/>
    </location>
</feature>
<dbReference type="PANTHER" id="PTHR15249">
    <property type="entry name" value="TRAF FAMILY MEMBER-ASSOCIATED NF-KAPPA-B ACTIVATOR"/>
    <property type="match status" value="1"/>
</dbReference>
<comment type="caution">
    <text evidence="6">The sequence shown here is derived from an EMBL/GenBank/DDBJ whole genome shotgun (WGS) entry which is preliminary data.</text>
</comment>
<name>A0AAV6H7A9_9TELE</name>
<gene>
    <name evidence="6" type="ORF">AALO_G00040180</name>
</gene>
<evidence type="ECO:0000259" key="5">
    <source>
        <dbReference type="Pfam" id="PF12845"/>
    </source>
</evidence>
<keyword evidence="1" id="KW-0597">Phosphoprotein</keyword>
<dbReference type="Proteomes" id="UP000823561">
    <property type="component" value="Chromosome 3"/>
</dbReference>
<proteinExistence type="predicted"/>
<evidence type="ECO:0000256" key="3">
    <source>
        <dbReference type="SAM" id="Coils"/>
    </source>
</evidence>
<protein>
    <recommendedName>
        <fullName evidence="5">Tbk1/Ikki binding domain-containing protein</fullName>
    </recommendedName>
</protein>
<dbReference type="InterPro" id="IPR024581">
    <property type="entry name" value="TBD"/>
</dbReference>
<keyword evidence="7" id="KW-1185">Reference proteome</keyword>
<evidence type="ECO:0000313" key="6">
    <source>
        <dbReference type="EMBL" id="KAG5283264.1"/>
    </source>
</evidence>
<dbReference type="InterPro" id="IPR039669">
    <property type="entry name" value="TANK"/>
</dbReference>
<feature type="region of interest" description="Disordered" evidence="4">
    <location>
        <begin position="118"/>
        <end position="142"/>
    </location>
</feature>
<dbReference type="Pfam" id="PF12845">
    <property type="entry name" value="TBD"/>
    <property type="match status" value="1"/>
</dbReference>
<feature type="coiled-coil region" evidence="3">
    <location>
        <begin position="50"/>
        <end position="109"/>
    </location>
</feature>
<accession>A0AAV6H7A9</accession>
<reference evidence="6" key="1">
    <citation type="submission" date="2020-10" db="EMBL/GenBank/DDBJ databases">
        <title>Chromosome-scale genome assembly of the Allis shad, Alosa alosa.</title>
        <authorList>
            <person name="Margot Z."/>
            <person name="Christophe K."/>
            <person name="Cabau C."/>
            <person name="Louis A."/>
            <person name="Berthelot C."/>
            <person name="Parey E."/>
            <person name="Roest Crollius H."/>
            <person name="Montfort J."/>
            <person name="Robinson-Rechavi M."/>
            <person name="Bucao C."/>
            <person name="Bouchez O."/>
            <person name="Gislard M."/>
            <person name="Lluch J."/>
            <person name="Milhes M."/>
            <person name="Lampietro C."/>
            <person name="Lopez Roques C."/>
            <person name="Donnadieu C."/>
            <person name="Braasch I."/>
            <person name="Desvignes T."/>
            <person name="Postlethwait J."/>
            <person name="Bobe J."/>
            <person name="Guiguen Y."/>
        </authorList>
    </citation>
    <scope>NUCLEOTIDE SEQUENCE</scope>
    <source>
        <strain evidence="6">M-15738</strain>
        <tissue evidence="6">Blood</tissue>
    </source>
</reference>
<evidence type="ECO:0000256" key="4">
    <source>
        <dbReference type="SAM" id="MobiDB-lite"/>
    </source>
</evidence>